<organism evidence="2 3">
    <name type="scientific">Elysia crispata</name>
    <name type="common">lettuce slug</name>
    <dbReference type="NCBI Taxonomy" id="231223"/>
    <lineage>
        <taxon>Eukaryota</taxon>
        <taxon>Metazoa</taxon>
        <taxon>Spiralia</taxon>
        <taxon>Lophotrochozoa</taxon>
        <taxon>Mollusca</taxon>
        <taxon>Gastropoda</taxon>
        <taxon>Heterobranchia</taxon>
        <taxon>Euthyneura</taxon>
        <taxon>Panpulmonata</taxon>
        <taxon>Sacoglossa</taxon>
        <taxon>Placobranchoidea</taxon>
        <taxon>Plakobranchidae</taxon>
        <taxon>Elysia</taxon>
    </lineage>
</organism>
<dbReference type="AlphaFoldDB" id="A0AAE0YNV0"/>
<accession>A0AAE0YNV0</accession>
<keyword evidence="1" id="KW-0472">Membrane</keyword>
<keyword evidence="3" id="KW-1185">Reference proteome</keyword>
<sequence>MLCYRYFAATSQSPRVPGAKTVLFVRGFWVSTQRADRGDVSLSEMTEGVTRVDRKWSSRLCGYFAATSQSPRVPGAKTVLFVRGFWVSTQRADRGDVSLSEMTEGVTRVDRKWSSRLCGWVWIVHMRLRDLFTVHGVYVLIYILTFTQLALRVEHATRAQLSAAGI</sequence>
<gene>
    <name evidence="2" type="ORF">RRG08_011239</name>
</gene>
<dbReference type="EMBL" id="JAWDGP010005772">
    <property type="protein sequence ID" value="KAK3752279.1"/>
    <property type="molecule type" value="Genomic_DNA"/>
</dbReference>
<comment type="caution">
    <text evidence="2">The sequence shown here is derived from an EMBL/GenBank/DDBJ whole genome shotgun (WGS) entry which is preliminary data.</text>
</comment>
<feature type="transmembrane region" description="Helical" evidence="1">
    <location>
        <begin position="131"/>
        <end position="151"/>
    </location>
</feature>
<proteinExistence type="predicted"/>
<evidence type="ECO:0000256" key="1">
    <source>
        <dbReference type="SAM" id="Phobius"/>
    </source>
</evidence>
<evidence type="ECO:0000313" key="2">
    <source>
        <dbReference type="EMBL" id="KAK3752279.1"/>
    </source>
</evidence>
<name>A0AAE0YNV0_9GAST</name>
<reference evidence="2" key="1">
    <citation type="journal article" date="2023" name="G3 (Bethesda)">
        <title>A reference genome for the long-term kleptoplast-retaining sea slug Elysia crispata morphotype clarki.</title>
        <authorList>
            <person name="Eastman K.E."/>
            <person name="Pendleton A.L."/>
            <person name="Shaikh M.A."/>
            <person name="Suttiyut T."/>
            <person name="Ogas R."/>
            <person name="Tomko P."/>
            <person name="Gavelis G."/>
            <person name="Widhalm J.R."/>
            <person name="Wisecaver J.H."/>
        </authorList>
    </citation>
    <scope>NUCLEOTIDE SEQUENCE</scope>
    <source>
        <strain evidence="2">ECLA1</strain>
    </source>
</reference>
<evidence type="ECO:0000313" key="3">
    <source>
        <dbReference type="Proteomes" id="UP001283361"/>
    </source>
</evidence>
<keyword evidence="1" id="KW-1133">Transmembrane helix</keyword>
<dbReference type="Proteomes" id="UP001283361">
    <property type="component" value="Unassembled WGS sequence"/>
</dbReference>
<keyword evidence="1" id="KW-0812">Transmembrane</keyword>
<protein>
    <submittedName>
        <fullName evidence="2">Uncharacterized protein</fullName>
    </submittedName>
</protein>